<dbReference type="EMBL" id="BLLF01002711">
    <property type="protein sequence ID" value="GFH25078.1"/>
    <property type="molecule type" value="Genomic_DNA"/>
</dbReference>
<proteinExistence type="predicted"/>
<feature type="non-terminal residue" evidence="1">
    <location>
        <position position="94"/>
    </location>
</feature>
<accession>A0A6A0A1K7</accession>
<name>A0A6A0A1K7_HAELA</name>
<protein>
    <submittedName>
        <fullName evidence="1">Uncharacterized protein</fullName>
    </submittedName>
</protein>
<feature type="non-terminal residue" evidence="1">
    <location>
        <position position="1"/>
    </location>
</feature>
<sequence length="94" mass="10070">MLCCAPGELLPVAPGVPARRERLAQRRWARKVASLIQAFDQWQADVSEGCAHLHEGLPPSQIPQPGYASQGGVSGCLALPWSPLPHSSHLAGWP</sequence>
<evidence type="ECO:0000313" key="1">
    <source>
        <dbReference type="EMBL" id="GFH25078.1"/>
    </source>
</evidence>
<dbReference type="AlphaFoldDB" id="A0A6A0A1K7"/>
<organism evidence="1 2">
    <name type="scientific">Haematococcus lacustris</name>
    <name type="common">Green alga</name>
    <name type="synonym">Haematococcus pluvialis</name>
    <dbReference type="NCBI Taxonomy" id="44745"/>
    <lineage>
        <taxon>Eukaryota</taxon>
        <taxon>Viridiplantae</taxon>
        <taxon>Chlorophyta</taxon>
        <taxon>core chlorophytes</taxon>
        <taxon>Chlorophyceae</taxon>
        <taxon>CS clade</taxon>
        <taxon>Chlamydomonadales</taxon>
        <taxon>Haematococcaceae</taxon>
        <taxon>Haematococcus</taxon>
    </lineage>
</organism>
<comment type="caution">
    <text evidence="1">The sequence shown here is derived from an EMBL/GenBank/DDBJ whole genome shotgun (WGS) entry which is preliminary data.</text>
</comment>
<evidence type="ECO:0000313" key="2">
    <source>
        <dbReference type="Proteomes" id="UP000485058"/>
    </source>
</evidence>
<reference evidence="1 2" key="1">
    <citation type="submission" date="2020-02" db="EMBL/GenBank/DDBJ databases">
        <title>Draft genome sequence of Haematococcus lacustris strain NIES-144.</title>
        <authorList>
            <person name="Morimoto D."/>
            <person name="Nakagawa S."/>
            <person name="Yoshida T."/>
            <person name="Sawayama S."/>
        </authorList>
    </citation>
    <scope>NUCLEOTIDE SEQUENCE [LARGE SCALE GENOMIC DNA]</scope>
    <source>
        <strain evidence="1 2">NIES-144</strain>
    </source>
</reference>
<gene>
    <name evidence="1" type="ORF">HaLaN_22984</name>
</gene>
<keyword evidence="2" id="KW-1185">Reference proteome</keyword>
<dbReference type="Proteomes" id="UP000485058">
    <property type="component" value="Unassembled WGS sequence"/>
</dbReference>